<feature type="domain" description="CHAT" evidence="3">
    <location>
        <begin position="619"/>
        <end position="885"/>
    </location>
</feature>
<keyword evidence="5" id="KW-1185">Reference proteome</keyword>
<keyword evidence="1" id="KW-0802">TPR repeat</keyword>
<feature type="repeat" description="TPR" evidence="1">
    <location>
        <begin position="145"/>
        <end position="178"/>
    </location>
</feature>
<dbReference type="InterPro" id="IPR024983">
    <property type="entry name" value="CHAT_dom"/>
</dbReference>
<evidence type="ECO:0000256" key="2">
    <source>
        <dbReference type="SAM" id="Phobius"/>
    </source>
</evidence>
<evidence type="ECO:0000313" key="4">
    <source>
        <dbReference type="EMBL" id="NHE58336.1"/>
    </source>
</evidence>
<evidence type="ECO:0000259" key="3">
    <source>
        <dbReference type="Pfam" id="PF12770"/>
    </source>
</evidence>
<dbReference type="Gene3D" id="1.25.40.10">
    <property type="entry name" value="Tetratricopeptide repeat domain"/>
    <property type="match status" value="2"/>
</dbReference>
<keyword evidence="2" id="KW-0812">Transmembrane</keyword>
<dbReference type="InterPro" id="IPR019734">
    <property type="entry name" value="TPR_rpt"/>
</dbReference>
<comment type="caution">
    <text evidence="4">The sequence shown here is derived from an EMBL/GenBank/DDBJ whole genome shotgun (WGS) entry which is preliminary data.</text>
</comment>
<dbReference type="PANTHER" id="PTHR10098:SF108">
    <property type="entry name" value="TETRATRICOPEPTIDE REPEAT PROTEIN 28"/>
    <property type="match status" value="1"/>
</dbReference>
<dbReference type="Pfam" id="PF12770">
    <property type="entry name" value="CHAT"/>
    <property type="match status" value="1"/>
</dbReference>
<dbReference type="SUPFAM" id="SSF48452">
    <property type="entry name" value="TPR-like"/>
    <property type="match status" value="1"/>
</dbReference>
<protein>
    <submittedName>
        <fullName evidence="4">CHAT domain-containing protein</fullName>
    </submittedName>
</protein>
<organism evidence="4 5">
    <name type="scientific">Cyclobacterium plantarum</name>
    <dbReference type="NCBI Taxonomy" id="2716263"/>
    <lineage>
        <taxon>Bacteria</taxon>
        <taxon>Pseudomonadati</taxon>
        <taxon>Bacteroidota</taxon>
        <taxon>Cytophagia</taxon>
        <taxon>Cytophagales</taxon>
        <taxon>Cyclobacteriaceae</taxon>
        <taxon>Cyclobacterium</taxon>
    </lineage>
</organism>
<feature type="transmembrane region" description="Helical" evidence="2">
    <location>
        <begin position="896"/>
        <end position="915"/>
    </location>
</feature>
<proteinExistence type="predicted"/>
<dbReference type="Proteomes" id="UP000649799">
    <property type="component" value="Unassembled WGS sequence"/>
</dbReference>
<sequence length="925" mass="105261">MCCYYFPSLLLLGQGSELEVKYETALNYFYTEFPTDQSDSTAIQLLEEIKAQIPTDALPLSQSADVFDKLGTLYLIQGKPENSIDVLRQGLTFISRNNLNDTLKFSPALYLGESFFLLNQADSSILYLNQAEEILKKKTNKQETGRLYNSLGVIYYESGNYTQAINYFSKARSIITQKAKPGPASAARYAVFSFQTNEAAAWANLKEFDKAEALYLEALSLNIDKDEIFSKLASLSIKSQKPDSALYYLNSITDPTNKQSLPNQNLRAEIHLLNMEPDKALKLIVSNFEEKDNYQTKPAALNYHLGKSYQLLGKSWLLKEEYQKAAEGFHKAILNFDGSFTETDIRKNPYPGNINWGMTDIFESLSLKAKSLLALAKEKEKDQLFQVAFDTYQVAFDLLFYLNNLYDNQEARIFLGESIRKAYEDAVSASIDLYLATNDEAHLIRGFLWAEESKATALELARNEGKIKENADIPQELLQKEKVLKFQLTRTNQKIREVQDPDNVDDLEIQVRDSKLALSRLYASYNGFSSYFEKKINTERININSLQANLKAGRQVLLSYFVANDTVFCFVLNKDRLYLSEIIEKDSLFNLIRSINKELVTSKGNSRRTLEDISVRAFDQMLGQSYPDLENYSNWVILPDQELVHLPFEMLVNPKGEHLVKNHSITYQYSGKLLQLDSFENRFNKNSAIGFAPFTAIDSLLESSEFDLLPNAASEMELLEGRVFLGNAATKQQFLEHSTNASIIHLATHALSTPDSPDEGFIVFSTAGENHLLFAEELYQLNLQNASLVFLSACDTHKGEVMNGEGLISLSRGFAYAGCDNIISSIWKANDKVTAYLSRVFYKKLNMGYSYPEALQGAKKELLNDPDMAQYHHPYYWANMVFIGNTFEDTFIQAKFSVFWFMILVVMATSLIYYWKKKRVDPTLF</sequence>
<dbReference type="RefSeq" id="WP_166148580.1">
    <property type="nucleotide sequence ID" value="NZ_JAANYN010000006.1"/>
</dbReference>
<dbReference type="EMBL" id="JAANYN010000006">
    <property type="protein sequence ID" value="NHE58336.1"/>
    <property type="molecule type" value="Genomic_DNA"/>
</dbReference>
<dbReference type="SMART" id="SM00028">
    <property type="entry name" value="TPR"/>
    <property type="match status" value="5"/>
</dbReference>
<dbReference type="InterPro" id="IPR011990">
    <property type="entry name" value="TPR-like_helical_dom_sf"/>
</dbReference>
<keyword evidence="2" id="KW-1133">Transmembrane helix</keyword>
<gene>
    <name evidence="4" type="ORF">G9Q97_16115</name>
</gene>
<dbReference type="PROSITE" id="PS50005">
    <property type="entry name" value="TPR"/>
    <property type="match status" value="1"/>
</dbReference>
<reference evidence="4 5" key="1">
    <citation type="submission" date="2020-03" db="EMBL/GenBank/DDBJ databases">
        <title>Cyclobacterium plantarum sp. nov., a marine bacterium isolated from a coastal-marine wetland.</title>
        <authorList>
            <person name="Sanchez-Porro C."/>
            <person name="Ventosa A."/>
            <person name="Amoozegar M."/>
        </authorList>
    </citation>
    <scope>NUCLEOTIDE SEQUENCE [LARGE SCALE GENOMIC DNA]</scope>
    <source>
        <strain evidence="4 5">GBPx2</strain>
    </source>
</reference>
<name>A0ABX0HDT3_9BACT</name>
<accession>A0ABX0HDT3</accession>
<evidence type="ECO:0000256" key="1">
    <source>
        <dbReference type="PROSITE-ProRule" id="PRU00339"/>
    </source>
</evidence>
<evidence type="ECO:0000313" key="5">
    <source>
        <dbReference type="Proteomes" id="UP000649799"/>
    </source>
</evidence>
<keyword evidence="2" id="KW-0472">Membrane</keyword>
<dbReference type="Pfam" id="PF13181">
    <property type="entry name" value="TPR_8"/>
    <property type="match status" value="1"/>
</dbReference>
<dbReference type="PANTHER" id="PTHR10098">
    <property type="entry name" value="RAPSYN-RELATED"/>
    <property type="match status" value="1"/>
</dbReference>